<evidence type="ECO:0000313" key="6">
    <source>
        <dbReference type="Proteomes" id="UP000268093"/>
    </source>
</evidence>
<comment type="subcellular location">
    <subcellularLocation>
        <location evidence="1">Membrane</location>
        <topology evidence="1">Multi-pass membrane protein</topology>
    </subcellularLocation>
</comment>
<dbReference type="InterPro" id="IPR000109">
    <property type="entry name" value="POT_fam"/>
</dbReference>
<dbReference type="Pfam" id="PF00854">
    <property type="entry name" value="PTR2"/>
    <property type="match status" value="1"/>
</dbReference>
<name>A0A433B8X0_9FUNG</name>
<evidence type="ECO:0000256" key="1">
    <source>
        <dbReference type="ARBA" id="ARBA00004141"/>
    </source>
</evidence>
<evidence type="ECO:0000256" key="4">
    <source>
        <dbReference type="ARBA" id="ARBA00023136"/>
    </source>
</evidence>
<comment type="caution">
    <text evidence="5">The sequence shown here is derived from an EMBL/GenBank/DDBJ whole genome shotgun (WGS) entry which is preliminary data.</text>
</comment>
<keyword evidence="3" id="KW-1133">Transmembrane helix</keyword>
<dbReference type="GO" id="GO:0022857">
    <property type="term" value="F:transmembrane transporter activity"/>
    <property type="evidence" value="ECO:0007669"/>
    <property type="project" value="InterPro"/>
</dbReference>
<keyword evidence="2" id="KW-0812">Transmembrane</keyword>
<evidence type="ECO:0000256" key="2">
    <source>
        <dbReference type="ARBA" id="ARBA00022692"/>
    </source>
</evidence>
<dbReference type="OrthoDB" id="8904098at2759"/>
<accession>A0A433B8X0</accession>
<keyword evidence="4" id="KW-0472">Membrane</keyword>
<gene>
    <name evidence="5" type="ORF">BC936DRAFT_139899</name>
</gene>
<organism evidence="5 6">
    <name type="scientific">Jimgerdemannia flammicorona</name>
    <dbReference type="NCBI Taxonomy" id="994334"/>
    <lineage>
        <taxon>Eukaryota</taxon>
        <taxon>Fungi</taxon>
        <taxon>Fungi incertae sedis</taxon>
        <taxon>Mucoromycota</taxon>
        <taxon>Mucoromycotina</taxon>
        <taxon>Endogonomycetes</taxon>
        <taxon>Endogonales</taxon>
        <taxon>Endogonaceae</taxon>
        <taxon>Jimgerdemannia</taxon>
    </lineage>
</organism>
<protein>
    <submittedName>
        <fullName evidence="5">Uncharacterized protein</fullName>
    </submittedName>
</protein>
<reference evidence="5 6" key="1">
    <citation type="journal article" date="2018" name="New Phytol.">
        <title>Phylogenomics of Endogonaceae and evolution of mycorrhizas within Mucoromycota.</title>
        <authorList>
            <person name="Chang Y."/>
            <person name="Desiro A."/>
            <person name="Na H."/>
            <person name="Sandor L."/>
            <person name="Lipzen A."/>
            <person name="Clum A."/>
            <person name="Barry K."/>
            <person name="Grigoriev I.V."/>
            <person name="Martin F.M."/>
            <person name="Stajich J.E."/>
            <person name="Smith M.E."/>
            <person name="Bonito G."/>
            <person name="Spatafora J.W."/>
        </authorList>
    </citation>
    <scope>NUCLEOTIDE SEQUENCE [LARGE SCALE GENOMIC DNA]</scope>
    <source>
        <strain evidence="5 6">GMNB39</strain>
    </source>
</reference>
<sequence>MAATSIYIQTPPRGSVLLEAFKAMGMSIRAGKGLMKLDHAKLSYLKDNHPELFRKATWDDVFIDELKRTHKACVVFCWYPVYWVCYSQITNNLISMAATIETSNVPNDILIPSP</sequence>
<dbReference type="GO" id="GO:0016020">
    <property type="term" value="C:membrane"/>
    <property type="evidence" value="ECO:0007669"/>
    <property type="project" value="UniProtKB-SubCell"/>
</dbReference>
<evidence type="ECO:0000313" key="5">
    <source>
        <dbReference type="EMBL" id="RUP11975.1"/>
    </source>
</evidence>
<dbReference type="Proteomes" id="UP000268093">
    <property type="component" value="Unassembled WGS sequence"/>
</dbReference>
<dbReference type="Gene3D" id="1.20.1250.20">
    <property type="entry name" value="MFS general substrate transporter like domains"/>
    <property type="match status" value="1"/>
</dbReference>
<evidence type="ECO:0000256" key="3">
    <source>
        <dbReference type="ARBA" id="ARBA00022989"/>
    </source>
</evidence>
<keyword evidence="6" id="KW-1185">Reference proteome</keyword>
<proteinExistence type="predicted"/>
<dbReference type="InterPro" id="IPR036259">
    <property type="entry name" value="MFS_trans_sf"/>
</dbReference>
<dbReference type="AlphaFoldDB" id="A0A433B8X0"/>
<dbReference type="EMBL" id="RBNI01016025">
    <property type="protein sequence ID" value="RUP11975.1"/>
    <property type="molecule type" value="Genomic_DNA"/>
</dbReference>